<comment type="caution">
    <text evidence="2">The sequence shown here is derived from an EMBL/GenBank/DDBJ whole genome shotgun (WGS) entry which is preliminary data.</text>
</comment>
<evidence type="ECO:0000256" key="1">
    <source>
        <dbReference type="SAM" id="Coils"/>
    </source>
</evidence>
<reference evidence="2" key="1">
    <citation type="submission" date="2021-06" db="EMBL/GenBank/DDBJ databases">
        <authorList>
            <person name="Kallberg Y."/>
            <person name="Tangrot J."/>
            <person name="Rosling A."/>
        </authorList>
    </citation>
    <scope>NUCLEOTIDE SEQUENCE</scope>
    <source>
        <strain evidence="2">IA702</strain>
    </source>
</reference>
<name>A0A9N9DHV5_9GLOM</name>
<evidence type="ECO:0000313" key="2">
    <source>
        <dbReference type="EMBL" id="CAG8636843.1"/>
    </source>
</evidence>
<dbReference type="Proteomes" id="UP000789572">
    <property type="component" value="Unassembled WGS sequence"/>
</dbReference>
<keyword evidence="3" id="KW-1185">Reference proteome</keyword>
<dbReference type="EMBL" id="CAJVPJ010003213">
    <property type="protein sequence ID" value="CAG8636843.1"/>
    <property type="molecule type" value="Genomic_DNA"/>
</dbReference>
<sequence length="170" mass="19328">MSLNPFKFVHDKEKKLCKLAKKCGTAPEKLPTILQNPDIVTLVLKYLKIKDTDDEMPALLFDWNQAGFNDTNVPNCRNGVAGQTQGAIIAHILANGTTDVMNLNTLFIFRNEEQNSKLIAEIAELRKENAKLKQIIEENKKRDVRIEELEQKNIELETRLAILEQGKEAK</sequence>
<dbReference type="AlphaFoldDB" id="A0A9N9DHV5"/>
<evidence type="ECO:0000313" key="3">
    <source>
        <dbReference type="Proteomes" id="UP000789572"/>
    </source>
</evidence>
<accession>A0A9N9DHV5</accession>
<gene>
    <name evidence="2" type="ORF">POCULU_LOCUS9205</name>
</gene>
<dbReference type="OrthoDB" id="2305202at2759"/>
<organism evidence="2 3">
    <name type="scientific">Paraglomus occultum</name>
    <dbReference type="NCBI Taxonomy" id="144539"/>
    <lineage>
        <taxon>Eukaryota</taxon>
        <taxon>Fungi</taxon>
        <taxon>Fungi incertae sedis</taxon>
        <taxon>Mucoromycota</taxon>
        <taxon>Glomeromycotina</taxon>
        <taxon>Glomeromycetes</taxon>
        <taxon>Paraglomerales</taxon>
        <taxon>Paraglomeraceae</taxon>
        <taxon>Paraglomus</taxon>
    </lineage>
</organism>
<feature type="non-terminal residue" evidence="2">
    <location>
        <position position="170"/>
    </location>
</feature>
<feature type="coiled-coil region" evidence="1">
    <location>
        <begin position="108"/>
        <end position="166"/>
    </location>
</feature>
<protein>
    <submittedName>
        <fullName evidence="2">6881_t:CDS:1</fullName>
    </submittedName>
</protein>
<proteinExistence type="predicted"/>
<keyword evidence="1" id="KW-0175">Coiled coil</keyword>